<comment type="caution">
    <text evidence="2">The sequence shown here is derived from an EMBL/GenBank/DDBJ whole genome shotgun (WGS) entry which is preliminary data.</text>
</comment>
<reference evidence="2" key="1">
    <citation type="submission" date="2019-12" db="EMBL/GenBank/DDBJ databases">
        <title>Genome sequencing and annotation of Brassica cretica.</title>
        <authorList>
            <person name="Studholme D.J."/>
            <person name="Sarris P.F."/>
        </authorList>
    </citation>
    <scope>NUCLEOTIDE SEQUENCE</scope>
    <source>
        <strain evidence="2">PFS-001/15</strain>
        <tissue evidence="2">Leaf</tissue>
    </source>
</reference>
<feature type="compositionally biased region" description="Basic and acidic residues" evidence="1">
    <location>
        <begin position="1"/>
        <end position="10"/>
    </location>
</feature>
<gene>
    <name evidence="2" type="ORF">F2Q68_00030467</name>
</gene>
<evidence type="ECO:0000313" key="3">
    <source>
        <dbReference type="Proteomes" id="UP000712281"/>
    </source>
</evidence>
<proteinExistence type="predicted"/>
<feature type="compositionally biased region" description="Basic and acidic residues" evidence="1">
    <location>
        <begin position="31"/>
        <end position="41"/>
    </location>
</feature>
<dbReference type="AlphaFoldDB" id="A0A8S9G4V3"/>
<dbReference type="EMBL" id="QGKW02002005">
    <property type="protein sequence ID" value="KAF2540259.1"/>
    <property type="molecule type" value="Genomic_DNA"/>
</dbReference>
<sequence>MMKILKDVSKIQKKSTSTRAPVAEPSFFISEKPKGKSENNFEDLKDFSDSLPIFDKYDEELMESWITCEDECDIPSPKPDLMFDIDNEETNGLTCFEPEHPSSLVPVSQVFEEEPLDYPQQVPCLDTRRPMDVDIYPIFDEEDDHLDELGLTFNEKAPSITPIIMEN</sequence>
<dbReference type="Proteomes" id="UP000712281">
    <property type="component" value="Unassembled WGS sequence"/>
</dbReference>
<evidence type="ECO:0000313" key="2">
    <source>
        <dbReference type="EMBL" id="KAF2540259.1"/>
    </source>
</evidence>
<name>A0A8S9G4V3_BRACR</name>
<accession>A0A8S9G4V3</accession>
<organism evidence="2 3">
    <name type="scientific">Brassica cretica</name>
    <name type="common">Mustard</name>
    <dbReference type="NCBI Taxonomy" id="69181"/>
    <lineage>
        <taxon>Eukaryota</taxon>
        <taxon>Viridiplantae</taxon>
        <taxon>Streptophyta</taxon>
        <taxon>Embryophyta</taxon>
        <taxon>Tracheophyta</taxon>
        <taxon>Spermatophyta</taxon>
        <taxon>Magnoliopsida</taxon>
        <taxon>eudicotyledons</taxon>
        <taxon>Gunneridae</taxon>
        <taxon>Pentapetalae</taxon>
        <taxon>rosids</taxon>
        <taxon>malvids</taxon>
        <taxon>Brassicales</taxon>
        <taxon>Brassicaceae</taxon>
        <taxon>Brassiceae</taxon>
        <taxon>Brassica</taxon>
    </lineage>
</organism>
<evidence type="ECO:0000256" key="1">
    <source>
        <dbReference type="SAM" id="MobiDB-lite"/>
    </source>
</evidence>
<feature type="region of interest" description="Disordered" evidence="1">
    <location>
        <begin position="1"/>
        <end position="41"/>
    </location>
</feature>
<protein>
    <submittedName>
        <fullName evidence="2">Uncharacterized protein</fullName>
    </submittedName>
</protein>